<name>A0AAD5TJR1_9FUNG</name>
<evidence type="ECO:0000256" key="1">
    <source>
        <dbReference type="SAM" id="MobiDB-lite"/>
    </source>
</evidence>
<sequence length="201" mass="22076">MGNQSSKAVRRFPTRPATPATTVPVAQARAPPTPSRPAAVEFPSPPATAAAEKGVQEEDPRAEHVRLLEHYQRMDFDVHSFPKREYRKDNEMINILSHRSALSALDNPTQPRSASSAPSTRVPVTELEPLFGLRRQTGMTTEQLSARFGLAPAVIDSLLRHFNTPEIVVGGSGASEKVDGVWVEDLVRYRREEASGNRSAI</sequence>
<organism evidence="2 3">
    <name type="scientific">Geranomyces variabilis</name>
    <dbReference type="NCBI Taxonomy" id="109894"/>
    <lineage>
        <taxon>Eukaryota</taxon>
        <taxon>Fungi</taxon>
        <taxon>Fungi incertae sedis</taxon>
        <taxon>Chytridiomycota</taxon>
        <taxon>Chytridiomycota incertae sedis</taxon>
        <taxon>Chytridiomycetes</taxon>
        <taxon>Spizellomycetales</taxon>
        <taxon>Powellomycetaceae</taxon>
        <taxon>Geranomyces</taxon>
    </lineage>
</organism>
<dbReference type="Proteomes" id="UP001212152">
    <property type="component" value="Unassembled WGS sequence"/>
</dbReference>
<reference evidence="2" key="1">
    <citation type="submission" date="2020-05" db="EMBL/GenBank/DDBJ databases">
        <title>Phylogenomic resolution of chytrid fungi.</title>
        <authorList>
            <person name="Stajich J.E."/>
            <person name="Amses K."/>
            <person name="Simmons R."/>
            <person name="Seto K."/>
            <person name="Myers J."/>
            <person name="Bonds A."/>
            <person name="Quandt C.A."/>
            <person name="Barry K."/>
            <person name="Liu P."/>
            <person name="Grigoriev I."/>
            <person name="Longcore J.E."/>
            <person name="James T.Y."/>
        </authorList>
    </citation>
    <scope>NUCLEOTIDE SEQUENCE</scope>
    <source>
        <strain evidence="2">JEL0379</strain>
    </source>
</reference>
<evidence type="ECO:0000313" key="2">
    <source>
        <dbReference type="EMBL" id="KAJ3178371.1"/>
    </source>
</evidence>
<comment type="caution">
    <text evidence="2">The sequence shown here is derived from an EMBL/GenBank/DDBJ whole genome shotgun (WGS) entry which is preliminary data.</text>
</comment>
<feature type="region of interest" description="Disordered" evidence="1">
    <location>
        <begin position="1"/>
        <end position="60"/>
    </location>
</feature>
<keyword evidence="3" id="KW-1185">Reference proteome</keyword>
<dbReference type="EMBL" id="JADGJQ010000027">
    <property type="protein sequence ID" value="KAJ3178371.1"/>
    <property type="molecule type" value="Genomic_DNA"/>
</dbReference>
<proteinExistence type="predicted"/>
<accession>A0AAD5TJR1</accession>
<protein>
    <submittedName>
        <fullName evidence="2">Uncharacterized protein</fullName>
    </submittedName>
</protein>
<evidence type="ECO:0000313" key="3">
    <source>
        <dbReference type="Proteomes" id="UP001212152"/>
    </source>
</evidence>
<gene>
    <name evidence="2" type="ORF">HDU87_003687</name>
</gene>
<feature type="compositionally biased region" description="Low complexity" evidence="1">
    <location>
        <begin position="14"/>
        <end position="30"/>
    </location>
</feature>
<dbReference type="AlphaFoldDB" id="A0AAD5TJR1"/>